<dbReference type="Proteomes" id="UP001497516">
    <property type="component" value="Chromosome 7"/>
</dbReference>
<feature type="compositionally biased region" description="Basic residues" evidence="9">
    <location>
        <begin position="81"/>
        <end position="96"/>
    </location>
</feature>
<evidence type="ECO:0000256" key="3">
    <source>
        <dbReference type="ARBA" id="ARBA00007382"/>
    </source>
</evidence>
<feature type="region of interest" description="Disordered" evidence="9">
    <location>
        <begin position="79"/>
        <end position="106"/>
    </location>
</feature>
<dbReference type="InterPro" id="IPR006779">
    <property type="entry name" value="S1FA_DNA-bd"/>
</dbReference>
<dbReference type="AlphaFoldDB" id="A0AAV2G0Q5"/>
<comment type="function">
    <text evidence="1">DNA-binding protein that specifically recognizes a negative element (S1F) within the RPS1 promoter.</text>
</comment>
<evidence type="ECO:0000256" key="7">
    <source>
        <dbReference type="ARBA" id="ARBA00023163"/>
    </source>
</evidence>
<keyword evidence="10" id="KW-0812">Transmembrane</keyword>
<keyword evidence="6" id="KW-0238">DNA-binding</keyword>
<comment type="subcellular location">
    <subcellularLocation>
        <location evidence="2">Nucleus</location>
    </subcellularLocation>
</comment>
<dbReference type="PANTHER" id="PTHR35298">
    <property type="entry name" value="DNA-BINDING PROTEIN S1FA2"/>
    <property type="match status" value="1"/>
</dbReference>
<dbReference type="Pfam" id="PF04689">
    <property type="entry name" value="S1FA"/>
    <property type="match status" value="1"/>
</dbReference>
<protein>
    <submittedName>
        <fullName evidence="11">Uncharacterized protein</fullName>
    </submittedName>
</protein>
<dbReference type="GO" id="GO:0003677">
    <property type="term" value="F:DNA binding"/>
    <property type="evidence" value="ECO:0007669"/>
    <property type="project" value="UniProtKB-KW"/>
</dbReference>
<evidence type="ECO:0000256" key="8">
    <source>
        <dbReference type="ARBA" id="ARBA00023242"/>
    </source>
</evidence>
<dbReference type="PANTHER" id="PTHR35298:SF11">
    <property type="entry name" value="DNA-BINDING PROTEIN S1FA1-RELATED"/>
    <property type="match status" value="1"/>
</dbReference>
<keyword evidence="8" id="KW-0539">Nucleus</keyword>
<gene>
    <name evidence="11" type="ORF">LTRI10_LOCUS43327</name>
</gene>
<dbReference type="GO" id="GO:0005634">
    <property type="term" value="C:nucleus"/>
    <property type="evidence" value="ECO:0007669"/>
    <property type="project" value="UniProtKB-SubCell"/>
</dbReference>
<comment type="similarity">
    <text evidence="3">Belongs to the S1FA transcription factor family.</text>
</comment>
<dbReference type="GO" id="GO:0006355">
    <property type="term" value="P:regulation of DNA-templated transcription"/>
    <property type="evidence" value="ECO:0007669"/>
    <property type="project" value="InterPro"/>
</dbReference>
<sequence length="106" mass="12227">MDMDEFVSWSPPKPQKKYYIRNGRVTRDKNGNTIINEFGETSNGSNHGMIVLGIVLGLLLLFMVSNYLVYRYAQRNFASQMKKKKPVSKKKMKRERLRQGISAPGE</sequence>
<feature type="transmembrane region" description="Helical" evidence="10">
    <location>
        <begin position="49"/>
        <end position="73"/>
    </location>
</feature>
<evidence type="ECO:0000256" key="5">
    <source>
        <dbReference type="ARBA" id="ARBA00023015"/>
    </source>
</evidence>
<keyword evidence="7" id="KW-0804">Transcription</keyword>
<evidence type="ECO:0000313" key="11">
    <source>
        <dbReference type="EMBL" id="CAL1403388.1"/>
    </source>
</evidence>
<reference evidence="11 12" key="1">
    <citation type="submission" date="2024-04" db="EMBL/GenBank/DDBJ databases">
        <authorList>
            <person name="Fracassetti M."/>
        </authorList>
    </citation>
    <scope>NUCLEOTIDE SEQUENCE [LARGE SCALE GENOMIC DNA]</scope>
</reference>
<evidence type="ECO:0000313" key="12">
    <source>
        <dbReference type="Proteomes" id="UP001497516"/>
    </source>
</evidence>
<evidence type="ECO:0000256" key="1">
    <source>
        <dbReference type="ARBA" id="ARBA00002946"/>
    </source>
</evidence>
<proteinExistence type="inferred from homology"/>
<name>A0AAV2G0Q5_9ROSI</name>
<dbReference type="EMBL" id="OZ034820">
    <property type="protein sequence ID" value="CAL1403388.1"/>
    <property type="molecule type" value="Genomic_DNA"/>
</dbReference>
<accession>A0AAV2G0Q5</accession>
<evidence type="ECO:0000256" key="6">
    <source>
        <dbReference type="ARBA" id="ARBA00023125"/>
    </source>
</evidence>
<evidence type="ECO:0000256" key="9">
    <source>
        <dbReference type="SAM" id="MobiDB-lite"/>
    </source>
</evidence>
<keyword evidence="10" id="KW-0472">Membrane</keyword>
<keyword evidence="4" id="KW-0678">Repressor</keyword>
<evidence type="ECO:0000256" key="2">
    <source>
        <dbReference type="ARBA" id="ARBA00004123"/>
    </source>
</evidence>
<organism evidence="11 12">
    <name type="scientific">Linum trigynum</name>
    <dbReference type="NCBI Taxonomy" id="586398"/>
    <lineage>
        <taxon>Eukaryota</taxon>
        <taxon>Viridiplantae</taxon>
        <taxon>Streptophyta</taxon>
        <taxon>Embryophyta</taxon>
        <taxon>Tracheophyta</taxon>
        <taxon>Spermatophyta</taxon>
        <taxon>Magnoliopsida</taxon>
        <taxon>eudicotyledons</taxon>
        <taxon>Gunneridae</taxon>
        <taxon>Pentapetalae</taxon>
        <taxon>rosids</taxon>
        <taxon>fabids</taxon>
        <taxon>Malpighiales</taxon>
        <taxon>Linaceae</taxon>
        <taxon>Linum</taxon>
    </lineage>
</organism>
<evidence type="ECO:0000256" key="4">
    <source>
        <dbReference type="ARBA" id="ARBA00022491"/>
    </source>
</evidence>
<keyword evidence="12" id="KW-1185">Reference proteome</keyword>
<keyword evidence="10" id="KW-1133">Transmembrane helix</keyword>
<evidence type="ECO:0000256" key="10">
    <source>
        <dbReference type="SAM" id="Phobius"/>
    </source>
</evidence>
<keyword evidence="5" id="KW-0805">Transcription regulation</keyword>